<gene>
    <name evidence="3" type="ORF">ACEZDJ_03125</name>
</gene>
<accession>A0ABV6UFS0</accession>
<dbReference type="Gene3D" id="3.30.750.24">
    <property type="entry name" value="STAS domain"/>
    <property type="match status" value="1"/>
</dbReference>
<dbReference type="SUPFAM" id="SSF52091">
    <property type="entry name" value="SpoIIaa-like"/>
    <property type="match status" value="1"/>
</dbReference>
<dbReference type="NCBIfam" id="NF041045">
    <property type="entry name" value="RsbA_anti_sig"/>
    <property type="match status" value="1"/>
</dbReference>
<dbReference type="CDD" id="cd07043">
    <property type="entry name" value="STAS_anti-anti-sigma_factors"/>
    <property type="match status" value="1"/>
</dbReference>
<dbReference type="InterPro" id="IPR002645">
    <property type="entry name" value="STAS_dom"/>
</dbReference>
<comment type="caution">
    <text evidence="3">The sequence shown here is derived from an EMBL/GenBank/DDBJ whole genome shotgun (WGS) entry which is preliminary data.</text>
</comment>
<proteinExistence type="predicted"/>
<dbReference type="Pfam" id="PF14417">
    <property type="entry name" value="MEDS"/>
    <property type="match status" value="2"/>
</dbReference>
<evidence type="ECO:0000259" key="2">
    <source>
        <dbReference type="PROSITE" id="PS50801"/>
    </source>
</evidence>
<evidence type="ECO:0000313" key="3">
    <source>
        <dbReference type="EMBL" id="MFC1400276.1"/>
    </source>
</evidence>
<dbReference type="InterPro" id="IPR036513">
    <property type="entry name" value="STAS_dom_sf"/>
</dbReference>
<dbReference type="InterPro" id="IPR036890">
    <property type="entry name" value="HATPase_C_sf"/>
</dbReference>
<dbReference type="Pfam" id="PF13466">
    <property type="entry name" value="STAS_2"/>
    <property type="match status" value="1"/>
</dbReference>
<protein>
    <submittedName>
        <fullName evidence="3">Anti-sigma factor RsbA family regulatory protein</fullName>
    </submittedName>
</protein>
<dbReference type="InterPro" id="IPR058548">
    <property type="entry name" value="MlaB-like_STAS"/>
</dbReference>
<dbReference type="InterPro" id="IPR047718">
    <property type="entry name" value="RsbA-like_anti_sig"/>
</dbReference>
<sequence>MATVQQPVPVGAVRPNDHLCFVFGDERERAAVTAAFVRDGVQWHDKVIYIAEDDGPALVRVRETLTGAGIDVDGLAASGQLLIVPADLVYMIDGYFDIDRTVAMMDSLIEQTAAEGYRLLRVTGETGWVPRHGITMQQIVAYEQAVSPLAVGGKVLALCQYDHRAFASADMAVVDAAHNGRAAENAQFEDGELVIRRHRGATPGLGLSGAVGDGGHTPLAQALKAALADGADLDEDLHVDMSGLDFIDLEGLRLLMATKQDLSDGRSLHLERPAAHVRRVIRMAGWDTADSFRSTDPDFRHQVCVYGSDEEFLAMALPFVEEGFRRGEPVLAATTSANLELLSEALGDRADRLDFAETAYFGRRPPQRVAAFERYWRHTAATGGSTANGDGPRHVRIIAEPVWAGRSRAEAAAWKQMESQLNALLTDTNIWMICPYDSRIAGPDVLADALRTHPQRIDGTRTTVSDAYLEPVHFRAQSPAAAPLEPPPAGAARLSWSTPAPGSAHLRGFVADHAMHLGLDRERAELLVLAVAEVSRLLAHAAAEAEAPDPAVPLTDGSVAIWSKARTVSVELTQPGPRPADSALDDPTLGYRLPRPDGPQPGEGLWLARQICESVEVRTSDAGCTVRMELAGARAEELRQREAPFPS</sequence>
<dbReference type="InterPro" id="IPR003594">
    <property type="entry name" value="HATPase_dom"/>
</dbReference>
<dbReference type="RefSeq" id="WP_051724985.1">
    <property type="nucleotide sequence ID" value="NZ_JBHEZZ010000001.1"/>
</dbReference>
<dbReference type="PROSITE" id="PS50801">
    <property type="entry name" value="STAS"/>
    <property type="match status" value="1"/>
</dbReference>
<dbReference type="Pfam" id="PF13581">
    <property type="entry name" value="HATPase_c_2"/>
    <property type="match status" value="1"/>
</dbReference>
<organism evidence="3 4">
    <name type="scientific">Streptacidiphilus cavernicola</name>
    <dbReference type="NCBI Taxonomy" id="3342716"/>
    <lineage>
        <taxon>Bacteria</taxon>
        <taxon>Bacillati</taxon>
        <taxon>Actinomycetota</taxon>
        <taxon>Actinomycetes</taxon>
        <taxon>Kitasatosporales</taxon>
        <taxon>Streptomycetaceae</taxon>
        <taxon>Streptacidiphilus</taxon>
    </lineage>
</organism>
<keyword evidence="4" id="KW-1185">Reference proteome</keyword>
<reference evidence="3 4" key="1">
    <citation type="submission" date="2024-09" db="EMBL/GenBank/DDBJ databases">
        <authorList>
            <person name="Lee S.D."/>
        </authorList>
    </citation>
    <scope>NUCLEOTIDE SEQUENCE [LARGE SCALE GENOMIC DNA]</scope>
    <source>
        <strain evidence="3 4">N1-5</strain>
    </source>
</reference>
<feature type="region of interest" description="Disordered" evidence="1">
    <location>
        <begin position="572"/>
        <end position="604"/>
    </location>
</feature>
<dbReference type="Gene3D" id="3.30.565.10">
    <property type="entry name" value="Histidine kinase-like ATPase, C-terminal domain"/>
    <property type="match status" value="1"/>
</dbReference>
<dbReference type="EMBL" id="JBHEZZ010000001">
    <property type="protein sequence ID" value="MFC1400276.1"/>
    <property type="molecule type" value="Genomic_DNA"/>
</dbReference>
<feature type="domain" description="STAS" evidence="2">
    <location>
        <begin position="220"/>
        <end position="316"/>
    </location>
</feature>
<dbReference type="Proteomes" id="UP001592528">
    <property type="component" value="Unassembled WGS sequence"/>
</dbReference>
<dbReference type="InterPro" id="IPR025847">
    <property type="entry name" value="MEDS_domain"/>
</dbReference>
<evidence type="ECO:0000256" key="1">
    <source>
        <dbReference type="SAM" id="MobiDB-lite"/>
    </source>
</evidence>
<name>A0ABV6UFS0_9ACTN</name>
<evidence type="ECO:0000313" key="4">
    <source>
        <dbReference type="Proteomes" id="UP001592528"/>
    </source>
</evidence>